<dbReference type="Gene3D" id="1.50.10.20">
    <property type="match status" value="1"/>
</dbReference>
<dbReference type="GO" id="GO:0045490">
    <property type="term" value="P:pectin catabolic process"/>
    <property type="evidence" value="ECO:0007669"/>
    <property type="project" value="InterPro"/>
</dbReference>
<proteinExistence type="predicted"/>
<gene>
    <name evidence="1" type="ORF">SAMN04487950_3764</name>
</gene>
<dbReference type="InterPro" id="IPR010702">
    <property type="entry name" value="Pectate_lyase_2"/>
</dbReference>
<keyword evidence="1" id="KW-0456">Lyase</keyword>
<accession>A0A1I4HPV2</accession>
<dbReference type="AlphaFoldDB" id="A0A1I4HPV2"/>
<reference evidence="2" key="1">
    <citation type="submission" date="2016-10" db="EMBL/GenBank/DDBJ databases">
        <authorList>
            <person name="Varghese N."/>
            <person name="Submissions S."/>
        </authorList>
    </citation>
    <scope>NUCLEOTIDE SEQUENCE [LARGE SCALE GENOMIC DNA]</scope>
    <source>
        <strain evidence="2">CGMCC 1.7738</strain>
    </source>
</reference>
<dbReference type="GO" id="GO:0042597">
    <property type="term" value="C:periplasmic space"/>
    <property type="evidence" value="ECO:0007669"/>
    <property type="project" value="InterPro"/>
</dbReference>
<dbReference type="RefSeq" id="WP_089871392.1">
    <property type="nucleotide sequence ID" value="NZ_FOTC01000006.1"/>
</dbReference>
<keyword evidence="2" id="KW-1185">Reference proteome</keyword>
<sequence>MTLPATLVDSIRTHADTVVEHGRDRYGDERTPLLADALDGETMEALPYDARDVDGDRRLSNFAFQQEFLRVLVGLTRLTGTREYSEEAATIVTWVFDELTDDAGLVYWGGHAAYDLDRDEVVVHKDSHELKFEYPFYEFLWEVDEARTRQFIETFWEAHVREWETLDFNRHGAWTDEPDVDATSEVPSPWNHEYEGGDVFFWGDGLTFVNTGSDLYYAAGVLASLTDDDGPLAWSENLARRYVETRQEPGISGYQFSQHPSYCDGPSIRGDRAQYQFAPYIHGDHLVYEGTLFRPRPIVQRQQLTLGERLGERGTSFTQWAVEELRAWRQAAYRPETNDFEPMLTDGFSLEGFVCRRDGYFGPKGRIVGPIEAGSDFFWLYAQAYRATGDSVCWQMVLDIARGLGLGHLGPQAGSPEIHPTDTAEPLDFSTLYGLLELYEATGRDPYLEAAATVGRELHATGFDDSAGAFVDERGRILLDDPRPLALLHLATVLRDGERTALPTPVGDRRTPTGGI</sequence>
<dbReference type="Proteomes" id="UP000199607">
    <property type="component" value="Unassembled WGS sequence"/>
</dbReference>
<dbReference type="EMBL" id="FOTC01000006">
    <property type="protein sequence ID" value="SFL44195.1"/>
    <property type="molecule type" value="Genomic_DNA"/>
</dbReference>
<evidence type="ECO:0000313" key="1">
    <source>
        <dbReference type="EMBL" id="SFL44195.1"/>
    </source>
</evidence>
<organism evidence="1 2">
    <name type="scientific">Halogranum rubrum</name>
    <dbReference type="NCBI Taxonomy" id="553466"/>
    <lineage>
        <taxon>Archaea</taxon>
        <taxon>Methanobacteriati</taxon>
        <taxon>Methanobacteriota</taxon>
        <taxon>Stenosarchaea group</taxon>
        <taxon>Halobacteria</taxon>
        <taxon>Halobacteriales</taxon>
        <taxon>Haloferacaceae</taxon>
    </lineage>
</organism>
<dbReference type="InterPro" id="IPR008928">
    <property type="entry name" value="6-hairpin_glycosidase_sf"/>
</dbReference>
<protein>
    <submittedName>
        <fullName evidence="1">Pectate lyase</fullName>
    </submittedName>
</protein>
<dbReference type="SUPFAM" id="SSF48208">
    <property type="entry name" value="Six-hairpin glycosidases"/>
    <property type="match status" value="1"/>
</dbReference>
<dbReference type="GO" id="GO:0016837">
    <property type="term" value="F:carbon-oxygen lyase activity, acting on polysaccharides"/>
    <property type="evidence" value="ECO:0007669"/>
    <property type="project" value="InterPro"/>
</dbReference>
<dbReference type="Pfam" id="PF06917">
    <property type="entry name" value="Pectate_lyase_2"/>
    <property type="match status" value="1"/>
</dbReference>
<evidence type="ECO:0000313" key="2">
    <source>
        <dbReference type="Proteomes" id="UP000199607"/>
    </source>
</evidence>
<dbReference type="STRING" id="553466.SAMN04487950_3764"/>
<name>A0A1I4HPV2_9EURY</name>